<dbReference type="InterPro" id="IPR029441">
    <property type="entry name" value="Cass2"/>
</dbReference>
<name>A0A7L7KVH6_9MOLU</name>
<evidence type="ECO:0000313" key="2">
    <source>
        <dbReference type="EMBL" id="QMS85974.1"/>
    </source>
</evidence>
<dbReference type="Gene3D" id="3.20.80.10">
    <property type="entry name" value="Regulatory factor, effector binding domain"/>
    <property type="match status" value="1"/>
</dbReference>
<proteinExistence type="predicted"/>
<dbReference type="SMART" id="SM00871">
    <property type="entry name" value="AraC_E_bind"/>
    <property type="match status" value="1"/>
</dbReference>
<feature type="domain" description="AraC effector-binding" evidence="1">
    <location>
        <begin position="1"/>
        <end position="154"/>
    </location>
</feature>
<gene>
    <name evidence="2" type="ORF">G4Z02_09525</name>
</gene>
<dbReference type="EMBL" id="CP048914">
    <property type="protein sequence ID" value="QMS85974.1"/>
    <property type="molecule type" value="Genomic_DNA"/>
</dbReference>
<dbReference type="KEGG" id="xcl:G4Z02_09525"/>
<evidence type="ECO:0000259" key="1">
    <source>
        <dbReference type="SMART" id="SM00871"/>
    </source>
</evidence>
<dbReference type="InterPro" id="IPR011256">
    <property type="entry name" value="Reg_factor_effector_dom_sf"/>
</dbReference>
<dbReference type="Proteomes" id="UP000514720">
    <property type="component" value="Chromosome"/>
</dbReference>
<dbReference type="InterPro" id="IPR010499">
    <property type="entry name" value="AraC_E-bd"/>
</dbReference>
<protein>
    <submittedName>
        <fullName evidence="2">GyrI-like domain-containing protein</fullName>
    </submittedName>
</protein>
<accession>A0A7L7KVH6</accession>
<dbReference type="SUPFAM" id="SSF55136">
    <property type="entry name" value="Probable bacterial effector-binding domain"/>
    <property type="match status" value="1"/>
</dbReference>
<dbReference type="RefSeq" id="WP_258877790.1">
    <property type="nucleotide sequence ID" value="NZ_CP048914.1"/>
</dbReference>
<organism evidence="2 3">
    <name type="scientific">Candidatus Xianfuyuplasma coldseepsis</name>
    <dbReference type="NCBI Taxonomy" id="2782163"/>
    <lineage>
        <taxon>Bacteria</taxon>
        <taxon>Bacillati</taxon>
        <taxon>Mycoplasmatota</taxon>
        <taxon>Mollicutes</taxon>
        <taxon>Candidatus Izemoplasmatales</taxon>
        <taxon>Candidatus Izemoplasmataceae</taxon>
        <taxon>Candidatus Xianfuyuplasma</taxon>
    </lineage>
</organism>
<evidence type="ECO:0000313" key="3">
    <source>
        <dbReference type="Proteomes" id="UP000514720"/>
    </source>
</evidence>
<reference evidence="2 3" key="1">
    <citation type="submission" date="2020-02" db="EMBL/GenBank/DDBJ databases">
        <authorList>
            <person name="Zheng R.K."/>
            <person name="Sun C.M."/>
        </authorList>
    </citation>
    <scope>NUCLEOTIDE SEQUENCE [LARGE SCALE GENOMIC DNA]</scope>
    <source>
        <strain evidence="3">zrk13</strain>
    </source>
</reference>
<dbReference type="AlphaFoldDB" id="A0A7L7KVH6"/>
<sequence length="160" mass="18962">MKYSIKEYPERYFIGIELEGGVHHSSADKIPLLWESFFDDMKLLDQSKLQDKFIGLECYPPDFRETKTFDYYTMIQTSELVEQDGFVSKKLPAGSYISFEILFRDITNQIHACYEYVKEHNINVHMGFDFEDYLNDQDYTNADDSVLHFSMLLETDNRDE</sequence>
<dbReference type="Pfam" id="PF14526">
    <property type="entry name" value="Cass2"/>
    <property type="match status" value="1"/>
</dbReference>
<keyword evidence="3" id="KW-1185">Reference proteome</keyword>